<feature type="compositionally biased region" description="Low complexity" evidence="1">
    <location>
        <begin position="1"/>
        <end position="13"/>
    </location>
</feature>
<reference evidence="2" key="1">
    <citation type="submission" date="2020-05" db="EMBL/GenBank/DDBJ databases">
        <authorList>
            <person name="Chiriac C."/>
            <person name="Salcher M."/>
            <person name="Ghai R."/>
            <person name="Kavagutti S V."/>
        </authorList>
    </citation>
    <scope>NUCLEOTIDE SEQUENCE</scope>
</reference>
<feature type="region of interest" description="Disordered" evidence="1">
    <location>
        <begin position="1"/>
        <end position="23"/>
    </location>
</feature>
<dbReference type="EMBL" id="LR798265">
    <property type="protein sequence ID" value="CAB5218366.1"/>
    <property type="molecule type" value="Genomic_DNA"/>
</dbReference>
<evidence type="ECO:0000256" key="1">
    <source>
        <dbReference type="SAM" id="MobiDB-lite"/>
    </source>
</evidence>
<accession>A0A6J7WKQ8</accession>
<name>A0A6J7WKQ8_9CAUD</name>
<evidence type="ECO:0000313" key="2">
    <source>
        <dbReference type="EMBL" id="CAB5218366.1"/>
    </source>
</evidence>
<organism evidence="2">
    <name type="scientific">uncultured Caudovirales phage</name>
    <dbReference type="NCBI Taxonomy" id="2100421"/>
    <lineage>
        <taxon>Viruses</taxon>
        <taxon>Duplodnaviria</taxon>
        <taxon>Heunggongvirae</taxon>
        <taxon>Uroviricota</taxon>
        <taxon>Caudoviricetes</taxon>
        <taxon>Peduoviridae</taxon>
        <taxon>Maltschvirus</taxon>
        <taxon>Maltschvirus maltsch</taxon>
    </lineage>
</organism>
<gene>
    <name evidence="2" type="ORF">UFOVP212_23</name>
</gene>
<sequence>MLNINLNLPTLPTQDQKDAMDGANTPDATNVFVTANDLSIPTLQEVTDAGATTTNTITIGNLTTEFSQLLPTAIGSENAVSGTYAYLDSTGILGLSNGVVESDLRNTDVTNAGVILEFPNKPTGSYTIATTDDIPTPTMQVNSDWNAISGVEEILNKPSIPAAQIQSDWNQTNSALLDYIKNKPTVGSGDMTKAVYDTDNSGIVDNAEAIIIIGRNSTGVTLRKGTIVYISGSTGNRPNFVKAQANSEATSAGTFGVIVNDIANNADGNCCTLGYLDTLDTRTTATYPFTSDTLADGDTIYLSPTTAGYITNVKPSAPNHLVYIGKVTRTSPTNGTIVYRIQNGYELEELHNVAISSVADNNLLTYENSTSLWKNKTASALGIAELASPTFTGTLTSPAIVVSSETANTIASFDASKNVKSLSTATYPTLTELSYVKGVTSAIQTQLNTKGFTLQGGWGTTNPADATTYYAGSIAAALVTTSNNMLGFHIPKNCTLKSAYINIICNAATTEAVTYNAYIGGTASLITTNNTSSTSYTISATGLSIACTAGQLVLLQIVTPTWATNPTSQRGSYTFYFE</sequence>
<proteinExistence type="predicted"/>
<protein>
    <submittedName>
        <fullName evidence="2">Uncharacterized protein</fullName>
    </submittedName>
</protein>